<reference evidence="3 4" key="1">
    <citation type="submission" date="2020-05" db="EMBL/GenBank/DDBJ databases">
        <title>Sulfurimonas marisnigri, sp. nov., and Sulfurimonas baltica, sp. nov., manganese oxide reducing chemolithoautotrophs of the class Epsilonproteobacteria isolated from the pelagic redoxclines of the Black and Baltic Seas and emended description of the genus Sulfurimonas.</title>
        <authorList>
            <person name="Henkel J.V."/>
            <person name="Laudan C."/>
            <person name="Werner J."/>
            <person name="Neu T."/>
            <person name="Plewe S."/>
            <person name="Sproer C."/>
            <person name="Bunk B."/>
            <person name="Schulz-Vogt H.N."/>
        </authorList>
    </citation>
    <scope>NUCLEOTIDE SEQUENCE [LARGE SCALE GENOMIC DNA]</scope>
    <source>
        <strain evidence="3 4">GD2</strain>
    </source>
</reference>
<dbReference type="EMBL" id="CP054492">
    <property type="protein sequence ID" value="QOY51366.1"/>
    <property type="molecule type" value="Genomic_DNA"/>
</dbReference>
<dbReference type="SMART" id="SM00857">
    <property type="entry name" value="Resolvase"/>
    <property type="match status" value="1"/>
</dbReference>
<evidence type="ECO:0000313" key="3">
    <source>
        <dbReference type="EMBL" id="QOY51366.1"/>
    </source>
</evidence>
<dbReference type="GO" id="GO:0003677">
    <property type="term" value="F:DNA binding"/>
    <property type="evidence" value="ECO:0007669"/>
    <property type="project" value="InterPro"/>
</dbReference>
<dbReference type="InterPro" id="IPR006119">
    <property type="entry name" value="Resolv_N"/>
</dbReference>
<dbReference type="KEGG" id="sbal:HUE88_09565"/>
<dbReference type="Pfam" id="PF00239">
    <property type="entry name" value="Resolvase"/>
    <property type="match status" value="1"/>
</dbReference>
<keyword evidence="4" id="KW-1185">Reference proteome</keyword>
<proteinExistence type="predicted"/>
<accession>A0A7S7LTQ9</accession>
<dbReference type="GO" id="GO:0000150">
    <property type="term" value="F:DNA strand exchange activity"/>
    <property type="evidence" value="ECO:0007669"/>
    <property type="project" value="InterPro"/>
</dbReference>
<name>A0A7S7LTQ9_9BACT</name>
<evidence type="ECO:0000256" key="1">
    <source>
        <dbReference type="SAM" id="MobiDB-lite"/>
    </source>
</evidence>
<dbReference type="InterPro" id="IPR036162">
    <property type="entry name" value="Resolvase-like_N_sf"/>
</dbReference>
<sequence>MKFYTYIKVSTDEEFVKAQENLINNYIRDNNIIINKTYLYKENTNKNKVENNIDEVLENLSYGDSLVVVGLDILGSSTYSILNRIVTIKTMGITLHLINENLVLYFKDERLFKVLFSLLSLEQSKRDKKVLDAKRTRQNNGTSLGRKSGKKTKSMFDKYRKKIMDYYHNQVSKTEILQEIKKKDFRKNGNASKIKNSSLQALSQYIKKTELEQKKKDNNKRGKTYIENTATKIKPSDTEITIMNFDGTFSVIADTVEIDTKTEKDNQKSPLIEEKKIIKPRGGLKVIKKKNT</sequence>
<feature type="domain" description="Resolvase/invertase-type recombinase catalytic" evidence="2">
    <location>
        <begin position="3"/>
        <end position="143"/>
    </location>
</feature>
<dbReference type="RefSeq" id="WP_194368480.1">
    <property type="nucleotide sequence ID" value="NZ_CP054492.1"/>
</dbReference>
<protein>
    <submittedName>
        <fullName evidence="3">Recombinase family protein</fullName>
    </submittedName>
</protein>
<evidence type="ECO:0000313" key="4">
    <source>
        <dbReference type="Proteomes" id="UP000593994"/>
    </source>
</evidence>
<gene>
    <name evidence="3" type="ORF">HUE88_09565</name>
</gene>
<dbReference type="SUPFAM" id="SSF53041">
    <property type="entry name" value="Resolvase-like"/>
    <property type="match status" value="1"/>
</dbReference>
<dbReference type="Proteomes" id="UP000593994">
    <property type="component" value="Chromosome"/>
</dbReference>
<organism evidence="3 4">
    <name type="scientific">Candidatus Sulfurimonas baltica</name>
    <dbReference type="NCBI Taxonomy" id="2740404"/>
    <lineage>
        <taxon>Bacteria</taxon>
        <taxon>Pseudomonadati</taxon>
        <taxon>Campylobacterota</taxon>
        <taxon>Epsilonproteobacteria</taxon>
        <taxon>Campylobacterales</taxon>
        <taxon>Sulfurimonadaceae</taxon>
        <taxon>Sulfurimonas</taxon>
    </lineage>
</organism>
<dbReference type="Gene3D" id="3.40.50.1390">
    <property type="entry name" value="Resolvase, N-terminal catalytic domain"/>
    <property type="match status" value="1"/>
</dbReference>
<evidence type="ECO:0000259" key="2">
    <source>
        <dbReference type="SMART" id="SM00857"/>
    </source>
</evidence>
<dbReference type="AlphaFoldDB" id="A0A7S7LTQ9"/>
<feature type="region of interest" description="Disordered" evidence="1">
    <location>
        <begin position="132"/>
        <end position="152"/>
    </location>
</feature>